<feature type="domain" description="HTH araC/xylS-type" evidence="4">
    <location>
        <begin position="187"/>
        <end position="285"/>
    </location>
</feature>
<dbReference type="RefSeq" id="WP_041047876.1">
    <property type="nucleotide sequence ID" value="NZ_JXAK01000019.1"/>
</dbReference>
<keyword evidence="6" id="KW-1185">Reference proteome</keyword>
<dbReference type="PANTHER" id="PTHR43280:SF28">
    <property type="entry name" value="HTH-TYPE TRANSCRIPTIONAL ACTIVATOR RHAS"/>
    <property type="match status" value="1"/>
</dbReference>
<evidence type="ECO:0000256" key="3">
    <source>
        <dbReference type="ARBA" id="ARBA00023163"/>
    </source>
</evidence>
<dbReference type="SUPFAM" id="SSF46689">
    <property type="entry name" value="Homeodomain-like"/>
    <property type="match status" value="2"/>
</dbReference>
<dbReference type="InterPro" id="IPR037923">
    <property type="entry name" value="HTH-like"/>
</dbReference>
<dbReference type="PRINTS" id="PR00032">
    <property type="entry name" value="HTHARAC"/>
</dbReference>
<dbReference type="Gene3D" id="1.10.10.60">
    <property type="entry name" value="Homeodomain-like"/>
    <property type="match status" value="2"/>
</dbReference>
<dbReference type="InterPro" id="IPR009057">
    <property type="entry name" value="Homeodomain-like_sf"/>
</dbReference>
<dbReference type="InterPro" id="IPR020449">
    <property type="entry name" value="Tscrpt_reg_AraC-type_HTH"/>
</dbReference>
<name>A0ABR5AHK8_9BACL</name>
<reference evidence="5 6" key="1">
    <citation type="submission" date="2014-12" db="EMBL/GenBank/DDBJ databases">
        <title>Draft genome sequence of Paenibacillus kamchatkensis strain B-2647.</title>
        <authorList>
            <person name="Karlyshev A.V."/>
            <person name="Kudryashova E.B."/>
        </authorList>
    </citation>
    <scope>NUCLEOTIDE SEQUENCE [LARGE SCALE GENOMIC DNA]</scope>
    <source>
        <strain evidence="5 6">VKM B-2647</strain>
    </source>
</reference>
<dbReference type="SUPFAM" id="SSF51215">
    <property type="entry name" value="Regulatory protein AraC"/>
    <property type="match status" value="1"/>
</dbReference>
<dbReference type="InterPro" id="IPR018062">
    <property type="entry name" value="HTH_AraC-typ_CS"/>
</dbReference>
<evidence type="ECO:0000259" key="4">
    <source>
        <dbReference type="PROSITE" id="PS01124"/>
    </source>
</evidence>
<dbReference type="PROSITE" id="PS01124">
    <property type="entry name" value="HTH_ARAC_FAMILY_2"/>
    <property type="match status" value="1"/>
</dbReference>
<keyword evidence="1" id="KW-0805">Transcription regulation</keyword>
<dbReference type="InterPro" id="IPR018060">
    <property type="entry name" value="HTH_AraC"/>
</dbReference>
<keyword evidence="3" id="KW-0804">Transcription</keyword>
<protein>
    <recommendedName>
        <fullName evidence="4">HTH araC/xylS-type domain-containing protein</fullName>
    </recommendedName>
</protein>
<dbReference type="Pfam" id="PF12833">
    <property type="entry name" value="HTH_18"/>
    <property type="match status" value="1"/>
</dbReference>
<gene>
    <name evidence="5" type="ORF">SD70_12345</name>
</gene>
<comment type="caution">
    <text evidence="5">The sequence shown here is derived from an EMBL/GenBank/DDBJ whole genome shotgun (WGS) entry which is preliminary data.</text>
</comment>
<evidence type="ECO:0000313" key="5">
    <source>
        <dbReference type="EMBL" id="KIL40543.1"/>
    </source>
</evidence>
<sequence length="294" mass="34277">MKVYEAVDFINRHEKIALSKHANHLQEPEHTHTFFELVYIWSGSGTQQVNAQSYDVQRGDLLFMNVGDRHSFQAGPDFTYMNVLFEPDFLSEQLTAAEAAHNLLSLQLFQEFHAKLNKPMPVVAFRGKRMVEIEELLETMYREYEEKRSGYRAMLKGYATLLLAMAFRTMQDHLHSSGLNGAYHMLPQLLTYIEQHYDGRITLQDLAKQSYYSPYYISKVFVECLGFTFTEYVQQIRLREAKRKLLETADTVEAIGRSVGYADKTQFFRLFKQAFGMTPQQLRKMGRSTDFHSK</sequence>
<proteinExistence type="predicted"/>
<dbReference type="PROSITE" id="PS00041">
    <property type="entry name" value="HTH_ARAC_FAMILY_1"/>
    <property type="match status" value="1"/>
</dbReference>
<dbReference type="Pfam" id="PF02311">
    <property type="entry name" value="AraC_binding"/>
    <property type="match status" value="1"/>
</dbReference>
<organism evidence="5 6">
    <name type="scientific">Gordoniibacillus kamchatkensis</name>
    <dbReference type="NCBI Taxonomy" id="1590651"/>
    <lineage>
        <taxon>Bacteria</taxon>
        <taxon>Bacillati</taxon>
        <taxon>Bacillota</taxon>
        <taxon>Bacilli</taxon>
        <taxon>Bacillales</taxon>
        <taxon>Paenibacillaceae</taxon>
        <taxon>Gordoniibacillus</taxon>
    </lineage>
</organism>
<dbReference type="Gene3D" id="2.60.120.10">
    <property type="entry name" value="Jelly Rolls"/>
    <property type="match status" value="1"/>
</dbReference>
<evidence type="ECO:0000313" key="6">
    <source>
        <dbReference type="Proteomes" id="UP000031967"/>
    </source>
</evidence>
<dbReference type="PANTHER" id="PTHR43280">
    <property type="entry name" value="ARAC-FAMILY TRANSCRIPTIONAL REGULATOR"/>
    <property type="match status" value="1"/>
</dbReference>
<accession>A0ABR5AHK8</accession>
<dbReference type="EMBL" id="JXAK01000019">
    <property type="protein sequence ID" value="KIL40543.1"/>
    <property type="molecule type" value="Genomic_DNA"/>
</dbReference>
<evidence type="ECO:0000256" key="2">
    <source>
        <dbReference type="ARBA" id="ARBA00023125"/>
    </source>
</evidence>
<dbReference type="SMART" id="SM00342">
    <property type="entry name" value="HTH_ARAC"/>
    <property type="match status" value="1"/>
</dbReference>
<dbReference type="InterPro" id="IPR003313">
    <property type="entry name" value="AraC-bd"/>
</dbReference>
<evidence type="ECO:0000256" key="1">
    <source>
        <dbReference type="ARBA" id="ARBA00023015"/>
    </source>
</evidence>
<dbReference type="Proteomes" id="UP000031967">
    <property type="component" value="Unassembled WGS sequence"/>
</dbReference>
<dbReference type="InterPro" id="IPR014710">
    <property type="entry name" value="RmlC-like_jellyroll"/>
</dbReference>
<keyword evidence="2" id="KW-0238">DNA-binding</keyword>